<keyword evidence="2" id="KW-1133">Transmembrane helix</keyword>
<evidence type="ECO:0000256" key="1">
    <source>
        <dbReference type="SAM" id="MobiDB-lite"/>
    </source>
</evidence>
<dbReference type="VEuPathDB" id="TriTrypDB:BSAL_49165"/>
<organism evidence="3 4">
    <name type="scientific">Bodo saltans</name>
    <name type="common">Flagellated protozoan</name>
    <dbReference type="NCBI Taxonomy" id="75058"/>
    <lineage>
        <taxon>Eukaryota</taxon>
        <taxon>Discoba</taxon>
        <taxon>Euglenozoa</taxon>
        <taxon>Kinetoplastea</taxon>
        <taxon>Metakinetoplastina</taxon>
        <taxon>Eubodonida</taxon>
        <taxon>Bodonidae</taxon>
        <taxon>Bodo</taxon>
    </lineage>
</organism>
<evidence type="ECO:0000256" key="2">
    <source>
        <dbReference type="SAM" id="Phobius"/>
    </source>
</evidence>
<name>A0A0S4IH53_BODSA</name>
<keyword evidence="4" id="KW-1185">Reference proteome</keyword>
<gene>
    <name evidence="3" type="ORF">BSAL_49165</name>
</gene>
<dbReference type="Proteomes" id="UP000051952">
    <property type="component" value="Unassembled WGS sequence"/>
</dbReference>
<dbReference type="EMBL" id="CYKH01000008">
    <property type="protein sequence ID" value="CUE57594.1"/>
    <property type="molecule type" value="Genomic_DNA"/>
</dbReference>
<dbReference type="AlphaFoldDB" id="A0A0S4IH53"/>
<feature type="transmembrane region" description="Helical" evidence="2">
    <location>
        <begin position="308"/>
        <end position="329"/>
    </location>
</feature>
<keyword evidence="2 3" id="KW-0812">Transmembrane</keyword>
<feature type="region of interest" description="Disordered" evidence="1">
    <location>
        <begin position="453"/>
        <end position="476"/>
    </location>
</feature>
<feature type="transmembrane region" description="Helical" evidence="2">
    <location>
        <begin position="93"/>
        <end position="114"/>
    </location>
</feature>
<evidence type="ECO:0000313" key="4">
    <source>
        <dbReference type="Proteomes" id="UP000051952"/>
    </source>
</evidence>
<protein>
    <submittedName>
        <fullName evidence="3">Transmembrane protein, putative</fullName>
    </submittedName>
</protein>
<feature type="transmembrane region" description="Helical" evidence="2">
    <location>
        <begin position="186"/>
        <end position="215"/>
    </location>
</feature>
<evidence type="ECO:0000313" key="3">
    <source>
        <dbReference type="EMBL" id="CUE57594.1"/>
    </source>
</evidence>
<accession>A0A0S4IH53</accession>
<feature type="transmembrane region" description="Helical" evidence="2">
    <location>
        <begin position="227"/>
        <end position="245"/>
    </location>
</feature>
<keyword evidence="2" id="KW-0472">Membrane</keyword>
<sequence length="476" mass="52679">MDEKLLEEGTDSQLDDLNASVVSRVTTVTTITSTGPPRPLHHHVASSRFLHHLHSTRRPEYPLIFNRRVYEHVKACQQVTIPIIGKKVGRVEYISLLALIMIGPMAWNGLSFLFSVSSPLPPVAYFDGCYVRNLPYDVNATNLIQWNATYLECLACNGDELYVYTNNTQFEGISQVTRGFGATASFFAIVISLAYVWFSIVSLRFGTLLAFGVYTRITPAHKSKVKIVTLLAIVAYAVLVTYYAVDANKQLAVFLQSIAVGNTWGGCKQYNSATGNITSGDFVFATFDPINPVFSTIGSDTTTPKDLIIRYGSAFAVYIPIFLAFFSVLNKPYACLYAAELFVEDEVGGGGGGGGGGAVVDNSKNTDEGEQTIAKLIESNIKYRIDEFHLAAAVYVVRTQRNEAATSAQKSLPIREKMFAGFLVWWAQNMKSSEDLLLVKRVVKEACVLERDHEQKHSDGVQQKFVQELADEKPRR</sequence>
<reference evidence="4" key="1">
    <citation type="submission" date="2015-09" db="EMBL/GenBank/DDBJ databases">
        <authorList>
            <consortium name="Pathogen Informatics"/>
        </authorList>
    </citation>
    <scope>NUCLEOTIDE SEQUENCE [LARGE SCALE GENOMIC DNA]</scope>
    <source>
        <strain evidence="4">Lake Konstanz</strain>
    </source>
</reference>
<proteinExistence type="predicted"/>